<organism evidence="3 4">
    <name type="scientific">Nonomuraea dietziae</name>
    <dbReference type="NCBI Taxonomy" id="65515"/>
    <lineage>
        <taxon>Bacteria</taxon>
        <taxon>Bacillati</taxon>
        <taxon>Actinomycetota</taxon>
        <taxon>Actinomycetes</taxon>
        <taxon>Streptosporangiales</taxon>
        <taxon>Streptosporangiaceae</taxon>
        <taxon>Nonomuraea</taxon>
    </lineage>
</organism>
<gene>
    <name evidence="3" type="ORF">FHR33_006485</name>
</gene>
<reference evidence="3 4" key="1">
    <citation type="submission" date="2020-08" db="EMBL/GenBank/DDBJ databases">
        <title>Sequencing the genomes of 1000 actinobacteria strains.</title>
        <authorList>
            <person name="Klenk H.-P."/>
        </authorList>
    </citation>
    <scope>NUCLEOTIDE SEQUENCE [LARGE SCALE GENOMIC DNA]</scope>
    <source>
        <strain evidence="3 4">DSM 44320</strain>
    </source>
</reference>
<keyword evidence="2" id="KW-1133">Transmembrane helix</keyword>
<dbReference type="AlphaFoldDB" id="A0A7W5VBM4"/>
<evidence type="ECO:0000256" key="1">
    <source>
        <dbReference type="SAM" id="MobiDB-lite"/>
    </source>
</evidence>
<comment type="caution">
    <text evidence="3">The sequence shown here is derived from an EMBL/GenBank/DDBJ whole genome shotgun (WGS) entry which is preliminary data.</text>
</comment>
<feature type="transmembrane region" description="Helical" evidence="2">
    <location>
        <begin position="44"/>
        <end position="63"/>
    </location>
</feature>
<name>A0A7W5VBM4_9ACTN</name>
<dbReference type="EMBL" id="JACIBV010000001">
    <property type="protein sequence ID" value="MBB3730625.1"/>
    <property type="molecule type" value="Genomic_DNA"/>
</dbReference>
<keyword evidence="2" id="KW-0812">Transmembrane</keyword>
<proteinExistence type="predicted"/>
<feature type="region of interest" description="Disordered" evidence="1">
    <location>
        <begin position="184"/>
        <end position="205"/>
    </location>
</feature>
<evidence type="ECO:0000256" key="2">
    <source>
        <dbReference type="SAM" id="Phobius"/>
    </source>
</evidence>
<protein>
    <submittedName>
        <fullName evidence="3">Uncharacterized protein</fullName>
    </submittedName>
</protein>
<feature type="transmembrane region" description="Helical" evidence="2">
    <location>
        <begin position="12"/>
        <end position="32"/>
    </location>
</feature>
<evidence type="ECO:0000313" key="3">
    <source>
        <dbReference type="EMBL" id="MBB3730625.1"/>
    </source>
</evidence>
<dbReference type="Proteomes" id="UP000579945">
    <property type="component" value="Unassembled WGS sequence"/>
</dbReference>
<keyword evidence="2" id="KW-0472">Membrane</keyword>
<evidence type="ECO:0000313" key="4">
    <source>
        <dbReference type="Proteomes" id="UP000579945"/>
    </source>
</evidence>
<keyword evidence="4" id="KW-1185">Reference proteome</keyword>
<accession>A0A7W5VBM4</accession>
<sequence length="250" mass="26616">MHQPCGCCLRLGLVGPLSSPVVVVSALSLWVVHQPCGCCLRLGLVGPLSSPVVVVSALSLWVLHQPCGCCLRLGSWALHQPCGCCLRLGLVGPLSSPMAVVTALGSCALHLGLWPFVPPHSWAVCLDLWLFVLGLVRELSALICGRSRWSAAVDGRSWMGAVCCMVPFSGCTGRRREVRPASLRGGVLSRRTTERRTRPSTCPESQARLGCHRAYGARLPLPPAHSSGAGRSRATWGVVGCGGRRRGRRS</sequence>